<accession>A0ABU7K0I8</accession>
<feature type="coiled-coil region" evidence="1">
    <location>
        <begin position="333"/>
        <end position="374"/>
    </location>
</feature>
<dbReference type="Proteomes" id="UP001356095">
    <property type="component" value="Unassembled WGS sequence"/>
</dbReference>
<evidence type="ECO:0000256" key="1">
    <source>
        <dbReference type="SAM" id="Coils"/>
    </source>
</evidence>
<evidence type="ECO:0000313" key="2">
    <source>
        <dbReference type="EMBL" id="MEE2035775.1"/>
    </source>
</evidence>
<name>A0ABU7K0I8_9ACTN</name>
<gene>
    <name evidence="2" type="ORF">Q8791_00875</name>
</gene>
<dbReference type="EMBL" id="JAUZMY010000001">
    <property type="protein sequence ID" value="MEE2035775.1"/>
    <property type="molecule type" value="Genomic_DNA"/>
</dbReference>
<organism evidence="2 3">
    <name type="scientific">Nocardiopsis codii</name>
    <dbReference type="NCBI Taxonomy" id="3065942"/>
    <lineage>
        <taxon>Bacteria</taxon>
        <taxon>Bacillati</taxon>
        <taxon>Actinomycetota</taxon>
        <taxon>Actinomycetes</taxon>
        <taxon>Streptosporangiales</taxon>
        <taxon>Nocardiopsidaceae</taxon>
        <taxon>Nocardiopsis</taxon>
    </lineage>
</organism>
<comment type="caution">
    <text evidence="2">The sequence shown here is derived from an EMBL/GenBank/DDBJ whole genome shotgun (WGS) entry which is preliminary data.</text>
</comment>
<reference evidence="2 3" key="1">
    <citation type="submission" date="2023-08" db="EMBL/GenBank/DDBJ databases">
        <authorList>
            <person name="Girao M."/>
            <person name="Carvalho M.F."/>
        </authorList>
    </citation>
    <scope>NUCLEOTIDE SEQUENCE [LARGE SCALE GENOMIC DNA]</scope>
    <source>
        <strain evidence="2 3">CT-R113</strain>
    </source>
</reference>
<keyword evidence="3" id="KW-1185">Reference proteome</keyword>
<protein>
    <submittedName>
        <fullName evidence="2">Uncharacterized protein</fullName>
    </submittedName>
</protein>
<evidence type="ECO:0000313" key="3">
    <source>
        <dbReference type="Proteomes" id="UP001356095"/>
    </source>
</evidence>
<keyword evidence="1" id="KW-0175">Coiled coil</keyword>
<dbReference type="RefSeq" id="WP_330089602.1">
    <property type="nucleotide sequence ID" value="NZ_JAUZMY010000001.1"/>
</dbReference>
<sequence length="568" mass="63185">MSIPPLVHRAVLPVRSDDDVDLMAVVRRCTTSWVQSKHPGGKPLSASGIHQVSEDSTLYIASAYAEDGSESGLRYRLRDTSPVGLFHTTVTAVSTGPKTGWVSVDLEYNPTDGEAVNPGRPRLIGELTEELPLRDGPAPLTVRPQPITALRIHQLVAVLTNPDRRLPCIVIARPTRHTEGWRQKVARTIRGAVGSASLYELEDEAACNALRNELGDVFRVAPGAIRTYLPDVDVELPADSHRHRLLSQVRLMTPDGYAWKNISRNVQERARSAPLPSAIRGAAFQDVFDIERATRNQERASAREASTNADASRELRDEIEYLTSLLSLADQQYLELKESYDLASRQVESLAERHENLELEIEEEITEHLSTQEQLSKTKSQLVRVQDALLNGAGGPEDAFPVLNPEELPDSFEELLDNLPRLSHILYTGDKPLTLELDEVAGSKRAVWARKAWEALRSLDSYAQAKKDRFSGAFYEFCQNPPPGGRPYAHKQVAMSESRSTLTQWGDERVFPVPLEVHPDGEALMEAHIKLDSRGSISPRLHFLDCTADHGQVVVGFIGRHLRNTRTN</sequence>
<proteinExistence type="predicted"/>